<keyword evidence="1" id="KW-0862">Zinc</keyword>
<evidence type="ECO:0000256" key="1">
    <source>
        <dbReference type="PROSITE-ProRule" id="PRU00042"/>
    </source>
</evidence>
<gene>
    <name evidence="4" type="ORF">CDAR_508921</name>
</gene>
<feature type="domain" description="C2H2-type" evidence="3">
    <location>
        <begin position="96"/>
        <end position="123"/>
    </location>
</feature>
<reference evidence="4 5" key="1">
    <citation type="submission" date="2021-06" db="EMBL/GenBank/DDBJ databases">
        <title>Caerostris darwini draft genome.</title>
        <authorList>
            <person name="Kono N."/>
            <person name="Arakawa K."/>
        </authorList>
    </citation>
    <scope>NUCLEOTIDE SEQUENCE [LARGE SCALE GENOMIC DNA]</scope>
</reference>
<dbReference type="AlphaFoldDB" id="A0AAV4N2E9"/>
<dbReference type="InterPro" id="IPR013087">
    <property type="entry name" value="Znf_C2H2_type"/>
</dbReference>
<accession>A0AAV4N2E9</accession>
<name>A0AAV4N2E9_9ARAC</name>
<proteinExistence type="predicted"/>
<feature type="region of interest" description="Disordered" evidence="2">
    <location>
        <begin position="24"/>
        <end position="43"/>
    </location>
</feature>
<dbReference type="PROSITE" id="PS00028">
    <property type="entry name" value="ZINC_FINGER_C2H2_1"/>
    <property type="match status" value="1"/>
</dbReference>
<keyword evidence="1" id="KW-0479">Metal-binding</keyword>
<evidence type="ECO:0000313" key="4">
    <source>
        <dbReference type="EMBL" id="GIX78183.1"/>
    </source>
</evidence>
<dbReference type="EMBL" id="BPLQ01001079">
    <property type="protein sequence ID" value="GIX78183.1"/>
    <property type="molecule type" value="Genomic_DNA"/>
</dbReference>
<evidence type="ECO:0000259" key="3">
    <source>
        <dbReference type="PROSITE" id="PS50157"/>
    </source>
</evidence>
<organism evidence="4 5">
    <name type="scientific">Caerostris darwini</name>
    <dbReference type="NCBI Taxonomy" id="1538125"/>
    <lineage>
        <taxon>Eukaryota</taxon>
        <taxon>Metazoa</taxon>
        <taxon>Ecdysozoa</taxon>
        <taxon>Arthropoda</taxon>
        <taxon>Chelicerata</taxon>
        <taxon>Arachnida</taxon>
        <taxon>Araneae</taxon>
        <taxon>Araneomorphae</taxon>
        <taxon>Entelegynae</taxon>
        <taxon>Araneoidea</taxon>
        <taxon>Araneidae</taxon>
        <taxon>Caerostris</taxon>
    </lineage>
</organism>
<keyword evidence="5" id="KW-1185">Reference proteome</keyword>
<evidence type="ECO:0000313" key="5">
    <source>
        <dbReference type="Proteomes" id="UP001054837"/>
    </source>
</evidence>
<protein>
    <recommendedName>
        <fullName evidence="3">C2H2-type domain-containing protein</fullName>
    </recommendedName>
</protein>
<dbReference type="PROSITE" id="PS50157">
    <property type="entry name" value="ZINC_FINGER_C2H2_2"/>
    <property type="match status" value="1"/>
</dbReference>
<comment type="caution">
    <text evidence="4">The sequence shown here is derived from an EMBL/GenBank/DDBJ whole genome shotgun (WGS) entry which is preliminary data.</text>
</comment>
<dbReference type="Proteomes" id="UP001054837">
    <property type="component" value="Unassembled WGS sequence"/>
</dbReference>
<evidence type="ECO:0000256" key="2">
    <source>
        <dbReference type="SAM" id="MobiDB-lite"/>
    </source>
</evidence>
<keyword evidence="1" id="KW-0863">Zinc-finger</keyword>
<sequence length="195" mass="22243">MCKKKFEKQNPRGSRTKLFSISSKFSDSHSQQRVSSNISEKRSKTNICPEAHPELLSKFTKNINNVSDYGVLLPDCSSKIDVDYSALDNAGLSACIFCDKCGKALSDKSEYERHFACHMNEKLSKLDGRSQCDDFYFEFPSEEIGTDRRDGNLDAYISAYRKYEKEHIYNNEFDLNALLKGCQCNCGICRKNAYT</sequence>
<dbReference type="GO" id="GO:0008270">
    <property type="term" value="F:zinc ion binding"/>
    <property type="evidence" value="ECO:0007669"/>
    <property type="project" value="UniProtKB-KW"/>
</dbReference>